<feature type="non-terminal residue" evidence="2">
    <location>
        <position position="1"/>
    </location>
</feature>
<proteinExistence type="predicted"/>
<name>A0A2G9R664_AQUCT</name>
<evidence type="ECO:0000313" key="2">
    <source>
        <dbReference type="EMBL" id="PIO22761.1"/>
    </source>
</evidence>
<feature type="chain" id="PRO_5013769127" evidence="1">
    <location>
        <begin position="29"/>
        <end position="143"/>
    </location>
</feature>
<sequence>STSCCWTTRHLLAVCILLLDYKTPPCCLHPASGLQDTSLLSASCCWTTRYLPAAYILLVDYQSPPCCLHPAAGLQDTSLLSAFCRWTTGHLPADYQIQPSAPDFQGSRVGGIREAVPCIPGSTYQVHDTHAVERGYGSSAVNA</sequence>
<feature type="non-terminal residue" evidence="2">
    <location>
        <position position="143"/>
    </location>
</feature>
<organism evidence="2 3">
    <name type="scientific">Aquarana catesbeiana</name>
    <name type="common">American bullfrog</name>
    <name type="synonym">Rana catesbeiana</name>
    <dbReference type="NCBI Taxonomy" id="8400"/>
    <lineage>
        <taxon>Eukaryota</taxon>
        <taxon>Metazoa</taxon>
        <taxon>Chordata</taxon>
        <taxon>Craniata</taxon>
        <taxon>Vertebrata</taxon>
        <taxon>Euteleostomi</taxon>
        <taxon>Amphibia</taxon>
        <taxon>Batrachia</taxon>
        <taxon>Anura</taxon>
        <taxon>Neobatrachia</taxon>
        <taxon>Ranoidea</taxon>
        <taxon>Ranidae</taxon>
        <taxon>Aquarana</taxon>
    </lineage>
</organism>
<feature type="signal peptide" evidence="1">
    <location>
        <begin position="1"/>
        <end position="28"/>
    </location>
</feature>
<protein>
    <submittedName>
        <fullName evidence="2">Uncharacterized protein</fullName>
    </submittedName>
</protein>
<dbReference type="Proteomes" id="UP000228934">
    <property type="component" value="Unassembled WGS sequence"/>
</dbReference>
<dbReference type="AlphaFoldDB" id="A0A2G9R664"/>
<reference evidence="3" key="1">
    <citation type="journal article" date="2017" name="Nat. Commun.">
        <title>The North American bullfrog draft genome provides insight into hormonal regulation of long noncoding RNA.</title>
        <authorList>
            <person name="Hammond S.A."/>
            <person name="Warren R.L."/>
            <person name="Vandervalk B.P."/>
            <person name="Kucuk E."/>
            <person name="Khan H."/>
            <person name="Gibb E.A."/>
            <person name="Pandoh P."/>
            <person name="Kirk H."/>
            <person name="Zhao Y."/>
            <person name="Jones M."/>
            <person name="Mungall A.J."/>
            <person name="Coope R."/>
            <person name="Pleasance S."/>
            <person name="Moore R.A."/>
            <person name="Holt R.A."/>
            <person name="Round J.M."/>
            <person name="Ohora S."/>
            <person name="Walle B.V."/>
            <person name="Veldhoen N."/>
            <person name="Helbing C.C."/>
            <person name="Birol I."/>
        </authorList>
    </citation>
    <scope>NUCLEOTIDE SEQUENCE [LARGE SCALE GENOMIC DNA]</scope>
</reference>
<evidence type="ECO:0000256" key="1">
    <source>
        <dbReference type="SAM" id="SignalP"/>
    </source>
</evidence>
<gene>
    <name evidence="2" type="ORF">AB205_0011930</name>
</gene>
<evidence type="ECO:0000313" key="3">
    <source>
        <dbReference type="Proteomes" id="UP000228934"/>
    </source>
</evidence>
<dbReference type="EMBL" id="KV975770">
    <property type="protein sequence ID" value="PIO22761.1"/>
    <property type="molecule type" value="Genomic_DNA"/>
</dbReference>
<keyword evidence="1" id="KW-0732">Signal</keyword>
<keyword evidence="3" id="KW-1185">Reference proteome</keyword>
<accession>A0A2G9R664</accession>